<dbReference type="AlphaFoldDB" id="A0A7J6USV1"/>
<evidence type="ECO:0000313" key="2">
    <source>
        <dbReference type="Proteomes" id="UP000554482"/>
    </source>
</evidence>
<gene>
    <name evidence="1" type="ORF">FRX31_034795</name>
</gene>
<reference evidence="1 2" key="1">
    <citation type="submission" date="2020-06" db="EMBL/GenBank/DDBJ databases">
        <title>Transcriptomic and genomic resources for Thalictrum thalictroides and T. hernandezii: Facilitating candidate gene discovery in an emerging model plant lineage.</title>
        <authorList>
            <person name="Arias T."/>
            <person name="Riano-Pachon D.M."/>
            <person name="Di Stilio V.S."/>
        </authorList>
    </citation>
    <scope>NUCLEOTIDE SEQUENCE [LARGE SCALE GENOMIC DNA]</scope>
    <source>
        <strain evidence="2">cv. WT478/WT964</strain>
        <tissue evidence="1">Leaves</tissue>
    </source>
</reference>
<evidence type="ECO:0000313" key="1">
    <source>
        <dbReference type="EMBL" id="KAF5175617.1"/>
    </source>
</evidence>
<name>A0A7J6USV1_THATH</name>
<proteinExistence type="predicted"/>
<keyword evidence="2" id="KW-1185">Reference proteome</keyword>
<accession>A0A7J6USV1</accession>
<organism evidence="1 2">
    <name type="scientific">Thalictrum thalictroides</name>
    <name type="common">Rue-anemone</name>
    <name type="synonym">Anemone thalictroides</name>
    <dbReference type="NCBI Taxonomy" id="46969"/>
    <lineage>
        <taxon>Eukaryota</taxon>
        <taxon>Viridiplantae</taxon>
        <taxon>Streptophyta</taxon>
        <taxon>Embryophyta</taxon>
        <taxon>Tracheophyta</taxon>
        <taxon>Spermatophyta</taxon>
        <taxon>Magnoliopsida</taxon>
        <taxon>Ranunculales</taxon>
        <taxon>Ranunculaceae</taxon>
        <taxon>Thalictroideae</taxon>
        <taxon>Thalictrum</taxon>
    </lineage>
</organism>
<protein>
    <submittedName>
        <fullName evidence="1">Uncharacterized protein</fullName>
    </submittedName>
</protein>
<dbReference type="EMBL" id="JABWDY010043792">
    <property type="protein sequence ID" value="KAF5175617.1"/>
    <property type="molecule type" value="Genomic_DNA"/>
</dbReference>
<sequence length="70" mass="7644">MATFAGDGERAKQADEDAYIVKCTLYCWSTAEVPSAELCCVWRNKQVSNAEGIMSNPVSARLEQLGCRIG</sequence>
<dbReference type="Proteomes" id="UP000554482">
    <property type="component" value="Unassembled WGS sequence"/>
</dbReference>
<comment type="caution">
    <text evidence="1">The sequence shown here is derived from an EMBL/GenBank/DDBJ whole genome shotgun (WGS) entry which is preliminary data.</text>
</comment>